<accession>A0AAD7Z607</accession>
<reference evidence="1" key="2">
    <citation type="submission" date="2023-05" db="EMBL/GenBank/DDBJ databases">
        <authorList>
            <person name="Fouks B."/>
        </authorList>
    </citation>
    <scope>NUCLEOTIDE SEQUENCE</scope>
    <source>
        <strain evidence="1">Stay&amp;Tobe</strain>
        <tissue evidence="1">Testes</tissue>
    </source>
</reference>
<evidence type="ECO:0000313" key="1">
    <source>
        <dbReference type="EMBL" id="KAJ9574521.1"/>
    </source>
</evidence>
<name>A0AAD7Z607_DIPPU</name>
<dbReference type="EMBL" id="JASPKZ010010281">
    <property type="protein sequence ID" value="KAJ9574521.1"/>
    <property type="molecule type" value="Genomic_DNA"/>
</dbReference>
<proteinExistence type="predicted"/>
<dbReference type="AlphaFoldDB" id="A0AAD7Z607"/>
<evidence type="ECO:0000313" key="2">
    <source>
        <dbReference type="Proteomes" id="UP001233999"/>
    </source>
</evidence>
<feature type="non-terminal residue" evidence="1">
    <location>
        <position position="60"/>
    </location>
</feature>
<dbReference type="Proteomes" id="UP001233999">
    <property type="component" value="Unassembled WGS sequence"/>
</dbReference>
<protein>
    <submittedName>
        <fullName evidence="1">Uncharacterized protein</fullName>
    </submittedName>
</protein>
<keyword evidence="2" id="KW-1185">Reference proteome</keyword>
<sequence>MVGDVLLLGQLNQGTWKPCEMECVLRVLVAFVRGKRSNRECLDDGNQHLKLLDAIKKEFK</sequence>
<reference evidence="1" key="1">
    <citation type="journal article" date="2023" name="IScience">
        <title>Live-bearing cockroach genome reveals convergent evolutionary mechanisms linked to viviparity in insects and beyond.</title>
        <authorList>
            <person name="Fouks B."/>
            <person name="Harrison M.C."/>
            <person name="Mikhailova A.A."/>
            <person name="Marchal E."/>
            <person name="English S."/>
            <person name="Carruthers M."/>
            <person name="Jennings E.C."/>
            <person name="Chiamaka E.L."/>
            <person name="Frigard R.A."/>
            <person name="Pippel M."/>
            <person name="Attardo G.M."/>
            <person name="Benoit J.B."/>
            <person name="Bornberg-Bauer E."/>
            <person name="Tobe S.S."/>
        </authorList>
    </citation>
    <scope>NUCLEOTIDE SEQUENCE</scope>
    <source>
        <strain evidence="1">Stay&amp;Tobe</strain>
    </source>
</reference>
<gene>
    <name evidence="1" type="ORF">L9F63_008315</name>
</gene>
<organism evidence="1 2">
    <name type="scientific">Diploptera punctata</name>
    <name type="common">Pacific beetle cockroach</name>
    <dbReference type="NCBI Taxonomy" id="6984"/>
    <lineage>
        <taxon>Eukaryota</taxon>
        <taxon>Metazoa</taxon>
        <taxon>Ecdysozoa</taxon>
        <taxon>Arthropoda</taxon>
        <taxon>Hexapoda</taxon>
        <taxon>Insecta</taxon>
        <taxon>Pterygota</taxon>
        <taxon>Neoptera</taxon>
        <taxon>Polyneoptera</taxon>
        <taxon>Dictyoptera</taxon>
        <taxon>Blattodea</taxon>
        <taxon>Blaberoidea</taxon>
        <taxon>Blaberidae</taxon>
        <taxon>Diplopterinae</taxon>
        <taxon>Diploptera</taxon>
    </lineage>
</organism>
<comment type="caution">
    <text evidence="1">The sequence shown here is derived from an EMBL/GenBank/DDBJ whole genome shotgun (WGS) entry which is preliminary data.</text>
</comment>